<dbReference type="Proteomes" id="UP000283880">
    <property type="component" value="Unassembled WGS sequence"/>
</dbReference>
<evidence type="ECO:0000256" key="2">
    <source>
        <dbReference type="ARBA" id="ARBA00023002"/>
    </source>
</evidence>
<dbReference type="PROSITE" id="PS00061">
    <property type="entry name" value="ADH_SHORT"/>
    <property type="match status" value="1"/>
</dbReference>
<protein>
    <submittedName>
        <fullName evidence="3">SDR family oxidoreductase</fullName>
    </submittedName>
</protein>
<proteinExistence type="inferred from homology"/>
<comment type="caution">
    <text evidence="3">The sequence shown here is derived from an EMBL/GenBank/DDBJ whole genome shotgun (WGS) entry which is preliminary data.</text>
</comment>
<dbReference type="Gene3D" id="3.40.50.720">
    <property type="entry name" value="NAD(P)-binding Rossmann-like Domain"/>
    <property type="match status" value="1"/>
</dbReference>
<organism evidence="3 4">
    <name type="scientific">Enterocloster asparagiformis</name>
    <dbReference type="NCBI Taxonomy" id="333367"/>
    <lineage>
        <taxon>Bacteria</taxon>
        <taxon>Bacillati</taxon>
        <taxon>Bacillota</taxon>
        <taxon>Clostridia</taxon>
        <taxon>Lachnospirales</taxon>
        <taxon>Lachnospiraceae</taxon>
        <taxon>Enterocloster</taxon>
    </lineage>
</organism>
<dbReference type="EMBL" id="QSBM01000021">
    <property type="protein sequence ID" value="RGX24626.1"/>
    <property type="molecule type" value="Genomic_DNA"/>
</dbReference>
<comment type="similarity">
    <text evidence="1">Belongs to the short-chain dehydrogenases/reductases (SDR) family.</text>
</comment>
<evidence type="ECO:0000256" key="1">
    <source>
        <dbReference type="ARBA" id="ARBA00006484"/>
    </source>
</evidence>
<dbReference type="PRINTS" id="PR00081">
    <property type="entry name" value="GDHRDH"/>
</dbReference>
<dbReference type="RefSeq" id="WP_007719596.1">
    <property type="nucleotide sequence ID" value="NZ_JAWRJJ010000494.1"/>
</dbReference>
<dbReference type="PANTHER" id="PTHR43669:SF3">
    <property type="entry name" value="ALCOHOL DEHYDROGENASE, PUTATIVE (AFU_ORTHOLOGUE AFUA_3G03445)-RELATED"/>
    <property type="match status" value="1"/>
</dbReference>
<dbReference type="OrthoDB" id="9803333at2"/>
<dbReference type="InterPro" id="IPR020904">
    <property type="entry name" value="Sc_DH/Rdtase_CS"/>
</dbReference>
<dbReference type="FunFam" id="3.40.50.720:FF:000084">
    <property type="entry name" value="Short-chain dehydrogenase reductase"/>
    <property type="match status" value="1"/>
</dbReference>
<dbReference type="GO" id="GO:0016491">
    <property type="term" value="F:oxidoreductase activity"/>
    <property type="evidence" value="ECO:0007669"/>
    <property type="project" value="UniProtKB-KW"/>
</dbReference>
<dbReference type="InterPro" id="IPR036291">
    <property type="entry name" value="NAD(P)-bd_dom_sf"/>
</dbReference>
<dbReference type="SUPFAM" id="SSF51735">
    <property type="entry name" value="NAD(P)-binding Rossmann-fold domains"/>
    <property type="match status" value="1"/>
</dbReference>
<sequence>MVDLKRRMDGRRILVVGAGGGIGRACVERLLAEGAVVAAADLGECWQDRPEVFEMPVDVTEQESVDRLFEQVTARLGGLDGFLYSSGVGSSRGFMDTSLAHFDRVIAVNLRGAFYCARKAAEQMGRGGSIVFVASQKGLCGSTGSLAYNASKGGMVVMARSMALELGPVGIRVNCVCPGPTDTQMFREDMGNQRDPQAARASVAASNPLNMIAMAEQIASGTVYVLSEEAAFMTGTELVIDGGNIAGVRNL</sequence>
<name>A0A413F9C1_9FIRM</name>
<dbReference type="InterPro" id="IPR002347">
    <property type="entry name" value="SDR_fam"/>
</dbReference>
<accession>A0A413F9C1</accession>
<dbReference type="PANTHER" id="PTHR43669">
    <property type="entry name" value="5-KETO-D-GLUCONATE 5-REDUCTASE"/>
    <property type="match status" value="1"/>
</dbReference>
<dbReference type="CDD" id="cd05233">
    <property type="entry name" value="SDR_c"/>
    <property type="match status" value="1"/>
</dbReference>
<dbReference type="GO" id="GO:0008206">
    <property type="term" value="P:bile acid metabolic process"/>
    <property type="evidence" value="ECO:0007669"/>
    <property type="project" value="UniProtKB-ARBA"/>
</dbReference>
<dbReference type="Pfam" id="PF13561">
    <property type="entry name" value="adh_short_C2"/>
    <property type="match status" value="1"/>
</dbReference>
<reference evidence="3 4" key="1">
    <citation type="submission" date="2018-08" db="EMBL/GenBank/DDBJ databases">
        <title>A genome reference for cultivated species of the human gut microbiota.</title>
        <authorList>
            <person name="Zou Y."/>
            <person name="Xue W."/>
            <person name="Luo G."/>
        </authorList>
    </citation>
    <scope>NUCLEOTIDE SEQUENCE [LARGE SCALE GENOMIC DNA]</scope>
    <source>
        <strain evidence="3 4">AF04-15</strain>
    </source>
</reference>
<evidence type="ECO:0000313" key="3">
    <source>
        <dbReference type="EMBL" id="RGX24626.1"/>
    </source>
</evidence>
<dbReference type="AlphaFoldDB" id="A0A413F9C1"/>
<keyword evidence="2" id="KW-0560">Oxidoreductase</keyword>
<evidence type="ECO:0000313" key="4">
    <source>
        <dbReference type="Proteomes" id="UP000283880"/>
    </source>
</evidence>
<gene>
    <name evidence="3" type="ORF">DWV29_22955</name>
</gene>